<sequence length="209" mass="22833">FSHPGHFAHLTELVLDGAPLVDRDVLLFHRLPSLSALHLANTAISDESVFHLVALRHTLARLSLRNNTSITDDACPALALLTRLFSLDLAGTAIRMPGLRRLARAEQLVRALALDAPAPCETYLDTLHTRYLLAPAAPLITSPRIVSVLSTAALRRNLAAHAAHNRALSAAVPARPGADVAARERLRALLEMRRADLGVRAMVWRKREE</sequence>
<dbReference type="EMBL" id="MU273677">
    <property type="protein sequence ID" value="KAI0029421.1"/>
    <property type="molecule type" value="Genomic_DNA"/>
</dbReference>
<proteinExistence type="predicted"/>
<gene>
    <name evidence="1" type="ORF">K488DRAFT_8061</name>
</gene>
<reference evidence="1" key="2">
    <citation type="journal article" date="2022" name="New Phytol.">
        <title>Evolutionary transition to the ectomycorrhizal habit in the genomes of a hyperdiverse lineage of mushroom-forming fungi.</title>
        <authorList>
            <person name="Looney B."/>
            <person name="Miyauchi S."/>
            <person name="Morin E."/>
            <person name="Drula E."/>
            <person name="Courty P.E."/>
            <person name="Kohler A."/>
            <person name="Kuo A."/>
            <person name="LaButti K."/>
            <person name="Pangilinan J."/>
            <person name="Lipzen A."/>
            <person name="Riley R."/>
            <person name="Andreopoulos W."/>
            <person name="He G."/>
            <person name="Johnson J."/>
            <person name="Nolan M."/>
            <person name="Tritt A."/>
            <person name="Barry K.W."/>
            <person name="Grigoriev I.V."/>
            <person name="Nagy L.G."/>
            <person name="Hibbett D."/>
            <person name="Henrissat B."/>
            <person name="Matheny P.B."/>
            <person name="Labbe J."/>
            <person name="Martin F.M."/>
        </authorList>
    </citation>
    <scope>NUCLEOTIDE SEQUENCE</scope>
    <source>
        <strain evidence="1">EC-137</strain>
    </source>
</reference>
<protein>
    <submittedName>
        <fullName evidence="1">Uncharacterized protein</fullName>
    </submittedName>
</protein>
<feature type="non-terminal residue" evidence="1">
    <location>
        <position position="1"/>
    </location>
</feature>
<keyword evidence="2" id="KW-1185">Reference proteome</keyword>
<feature type="non-terminal residue" evidence="1">
    <location>
        <position position="209"/>
    </location>
</feature>
<organism evidence="1 2">
    <name type="scientific">Vararia minispora EC-137</name>
    <dbReference type="NCBI Taxonomy" id="1314806"/>
    <lineage>
        <taxon>Eukaryota</taxon>
        <taxon>Fungi</taxon>
        <taxon>Dikarya</taxon>
        <taxon>Basidiomycota</taxon>
        <taxon>Agaricomycotina</taxon>
        <taxon>Agaricomycetes</taxon>
        <taxon>Russulales</taxon>
        <taxon>Lachnocladiaceae</taxon>
        <taxon>Vararia</taxon>
    </lineage>
</organism>
<reference evidence="1" key="1">
    <citation type="submission" date="2021-02" db="EMBL/GenBank/DDBJ databases">
        <authorList>
            <consortium name="DOE Joint Genome Institute"/>
            <person name="Ahrendt S."/>
            <person name="Looney B.P."/>
            <person name="Miyauchi S."/>
            <person name="Morin E."/>
            <person name="Drula E."/>
            <person name="Courty P.E."/>
            <person name="Chicoki N."/>
            <person name="Fauchery L."/>
            <person name="Kohler A."/>
            <person name="Kuo A."/>
            <person name="Labutti K."/>
            <person name="Pangilinan J."/>
            <person name="Lipzen A."/>
            <person name="Riley R."/>
            <person name="Andreopoulos W."/>
            <person name="He G."/>
            <person name="Johnson J."/>
            <person name="Barry K.W."/>
            <person name="Grigoriev I.V."/>
            <person name="Nagy L."/>
            <person name="Hibbett D."/>
            <person name="Henrissat B."/>
            <person name="Matheny P.B."/>
            <person name="Labbe J."/>
            <person name="Martin F."/>
        </authorList>
    </citation>
    <scope>NUCLEOTIDE SEQUENCE</scope>
    <source>
        <strain evidence="1">EC-137</strain>
    </source>
</reference>
<evidence type="ECO:0000313" key="2">
    <source>
        <dbReference type="Proteomes" id="UP000814128"/>
    </source>
</evidence>
<dbReference type="Proteomes" id="UP000814128">
    <property type="component" value="Unassembled WGS sequence"/>
</dbReference>
<comment type="caution">
    <text evidence="1">The sequence shown here is derived from an EMBL/GenBank/DDBJ whole genome shotgun (WGS) entry which is preliminary data.</text>
</comment>
<evidence type="ECO:0000313" key="1">
    <source>
        <dbReference type="EMBL" id="KAI0029421.1"/>
    </source>
</evidence>
<accession>A0ACB8QDP9</accession>
<name>A0ACB8QDP9_9AGAM</name>